<feature type="chain" id="PRO_5029010357" evidence="2">
    <location>
        <begin position="22"/>
        <end position="371"/>
    </location>
</feature>
<dbReference type="GO" id="GO:0016887">
    <property type="term" value="F:ATP hydrolysis activity"/>
    <property type="evidence" value="ECO:0007669"/>
    <property type="project" value="InterPro"/>
</dbReference>
<gene>
    <name evidence="4" type="ORF">ADEAN_000722900</name>
</gene>
<dbReference type="InterPro" id="IPR003959">
    <property type="entry name" value="ATPase_AAA_core"/>
</dbReference>
<evidence type="ECO:0000259" key="3">
    <source>
        <dbReference type="Pfam" id="PF00004"/>
    </source>
</evidence>
<dbReference type="Proteomes" id="UP000515908">
    <property type="component" value="Chromosome 15"/>
</dbReference>
<dbReference type="InterPro" id="IPR027417">
    <property type="entry name" value="P-loop_NTPase"/>
</dbReference>
<sequence length="371" mass="41202">MIPWHFRVLGVLVVIVSSIFCFTSVNHINDAVLVEFVTDVNDCQMRPVCSSDRLGWHNRFLCKLKTKPMREDAYTMYAASRLERVCRARTIGQPSLEYILARVKNCVEYDNGPCVLHFAGDNGVGKSSTAEAISLALGVRCGNPACTVGDTTLRLSGQAYNGLGVGEFRHLIQKSITAHLHKFDRGVIIIDEFSSLSQEKVEVLLPLLGRADYFPERSDVSLRRAIVLLTSDLGKEGRTRGKMVAEVEALITQEFKEIFKNVSTSFIDVFAFFPISLNVAAEIVASKIKQFGCDHGIHLDISPNAVAYIVEEAKPGVGSENARAVNNVIQREVLPNIYGNITFLKAHPRSRHTRFMVELTETPSFVILQAE</sequence>
<accession>A0A7G2CIP1</accession>
<keyword evidence="5" id="KW-1185">Reference proteome</keyword>
<dbReference type="InterPro" id="IPR010448">
    <property type="entry name" value="Torsin"/>
</dbReference>
<evidence type="ECO:0000313" key="4">
    <source>
        <dbReference type="EMBL" id="CAD2219720.1"/>
    </source>
</evidence>
<dbReference type="GO" id="GO:0005737">
    <property type="term" value="C:cytoplasm"/>
    <property type="evidence" value="ECO:0007669"/>
    <property type="project" value="UniProtKB-ARBA"/>
</dbReference>
<evidence type="ECO:0000313" key="5">
    <source>
        <dbReference type="Proteomes" id="UP000515908"/>
    </source>
</evidence>
<proteinExistence type="inferred from homology"/>
<dbReference type="VEuPathDB" id="TriTrypDB:ADEAN_000722900"/>
<evidence type="ECO:0000256" key="2">
    <source>
        <dbReference type="SAM" id="SignalP"/>
    </source>
</evidence>
<name>A0A7G2CIP1_9TRYP</name>
<dbReference type="EMBL" id="LR877159">
    <property type="protein sequence ID" value="CAD2219720.1"/>
    <property type="molecule type" value="Genomic_DNA"/>
</dbReference>
<organism evidence="4 5">
    <name type="scientific">Angomonas deanei</name>
    <dbReference type="NCBI Taxonomy" id="59799"/>
    <lineage>
        <taxon>Eukaryota</taxon>
        <taxon>Discoba</taxon>
        <taxon>Euglenozoa</taxon>
        <taxon>Kinetoplastea</taxon>
        <taxon>Metakinetoplastina</taxon>
        <taxon>Trypanosomatida</taxon>
        <taxon>Trypanosomatidae</taxon>
        <taxon>Strigomonadinae</taxon>
        <taxon>Angomonas</taxon>
    </lineage>
</organism>
<feature type="signal peptide" evidence="2">
    <location>
        <begin position="1"/>
        <end position="21"/>
    </location>
</feature>
<dbReference type="InterPro" id="IPR001270">
    <property type="entry name" value="ClpA/B"/>
</dbReference>
<evidence type="ECO:0000256" key="1">
    <source>
        <dbReference type="ARBA" id="ARBA00006235"/>
    </source>
</evidence>
<comment type="similarity">
    <text evidence="1">Belongs to the ClpA/ClpB family. Torsin subfamily.</text>
</comment>
<dbReference type="OrthoDB" id="19623at2759"/>
<dbReference type="PANTHER" id="PTHR10760">
    <property type="entry name" value="TORSIN"/>
    <property type="match status" value="1"/>
</dbReference>
<dbReference type="SUPFAM" id="SSF52540">
    <property type="entry name" value="P-loop containing nucleoside triphosphate hydrolases"/>
    <property type="match status" value="1"/>
</dbReference>
<feature type="domain" description="ATPase AAA-type core" evidence="3">
    <location>
        <begin position="118"/>
        <end position="206"/>
    </location>
</feature>
<keyword evidence="2" id="KW-0732">Signal</keyword>
<dbReference type="PRINTS" id="PR00300">
    <property type="entry name" value="CLPPROTEASEA"/>
</dbReference>
<dbReference type="AlphaFoldDB" id="A0A7G2CIP1"/>
<dbReference type="GO" id="GO:0005524">
    <property type="term" value="F:ATP binding"/>
    <property type="evidence" value="ECO:0007669"/>
    <property type="project" value="InterPro"/>
</dbReference>
<dbReference type="PANTHER" id="PTHR10760:SF2">
    <property type="entry name" value="LD13476P-RELATED"/>
    <property type="match status" value="1"/>
</dbReference>
<dbReference type="Pfam" id="PF00004">
    <property type="entry name" value="AAA"/>
    <property type="match status" value="1"/>
</dbReference>
<protein>
    <submittedName>
        <fullName evidence="4">ATPase family associated with various cellular activities (AAA), putative</fullName>
    </submittedName>
</protein>
<dbReference type="Gene3D" id="3.40.50.300">
    <property type="entry name" value="P-loop containing nucleotide triphosphate hydrolases"/>
    <property type="match status" value="1"/>
</dbReference>
<reference evidence="4 5" key="1">
    <citation type="submission" date="2020-08" db="EMBL/GenBank/DDBJ databases">
        <authorList>
            <person name="Newling K."/>
            <person name="Davey J."/>
            <person name="Forrester S."/>
        </authorList>
    </citation>
    <scope>NUCLEOTIDE SEQUENCE [LARGE SCALE GENOMIC DNA]</scope>
    <source>
        <strain evidence="5">Crithidia deanei Carvalho (ATCC PRA-265)</strain>
    </source>
</reference>